<feature type="domain" description="Fibronectin type-III" evidence="15">
    <location>
        <begin position="2151"/>
        <end position="2251"/>
    </location>
</feature>
<feature type="domain" description="Fibronectin type-III" evidence="15">
    <location>
        <begin position="2656"/>
        <end position="2779"/>
    </location>
</feature>
<dbReference type="FunFam" id="2.60.40.10:FF:000478">
    <property type="entry name" value="Protein tyrosine phosphatase, receptor type Q"/>
    <property type="match status" value="1"/>
</dbReference>
<dbReference type="Proteomes" id="UP001356427">
    <property type="component" value="Unassembled WGS sequence"/>
</dbReference>
<keyword evidence="17" id="KW-1185">Reference proteome</keyword>
<gene>
    <name evidence="16" type="ORF">J4Q44_G00114660</name>
</gene>
<dbReference type="FunFam" id="3.90.190.10:FF:000041">
    <property type="entry name" value="phosphatidylinositol phosphatase PTPRQ isoform X1"/>
    <property type="match status" value="1"/>
</dbReference>
<feature type="domain" description="Fibronectin type-III" evidence="15">
    <location>
        <begin position="2059"/>
        <end position="2146"/>
    </location>
</feature>
<dbReference type="InterPro" id="IPR036116">
    <property type="entry name" value="FN3_sf"/>
</dbReference>
<dbReference type="PROSITE" id="PS00383">
    <property type="entry name" value="TYR_PHOSPHATASE_1"/>
    <property type="match status" value="1"/>
</dbReference>
<dbReference type="CDD" id="cd00063">
    <property type="entry name" value="FN3"/>
    <property type="match status" value="19"/>
</dbReference>
<dbReference type="InterPro" id="IPR029021">
    <property type="entry name" value="Prot-tyrosine_phosphatase-like"/>
</dbReference>
<keyword evidence="2 10" id="KW-0812">Transmembrane</keyword>
<feature type="domain" description="Tyrosine-protein phosphatase" evidence="13">
    <location>
        <begin position="3287"/>
        <end position="3542"/>
    </location>
</feature>
<feature type="region of interest" description="Disordered" evidence="9">
    <location>
        <begin position="2297"/>
        <end position="2321"/>
    </location>
</feature>
<dbReference type="InterPro" id="IPR003595">
    <property type="entry name" value="Tyr_Pase_cat"/>
</dbReference>
<dbReference type="PRINTS" id="PR00700">
    <property type="entry name" value="PRTYPHPHTASE"/>
</dbReference>
<feature type="compositionally biased region" description="Polar residues" evidence="9">
    <location>
        <begin position="1563"/>
        <end position="1621"/>
    </location>
</feature>
<feature type="domain" description="Fibronectin type-III" evidence="15">
    <location>
        <begin position="689"/>
        <end position="776"/>
    </location>
</feature>
<comment type="subcellular location">
    <subcellularLocation>
        <location evidence="1">Membrane</location>
        <topology evidence="1">Single-pass membrane protein</topology>
    </subcellularLocation>
</comment>
<dbReference type="SMART" id="SM00060">
    <property type="entry name" value="FN3"/>
    <property type="match status" value="26"/>
</dbReference>
<dbReference type="InterPro" id="IPR013783">
    <property type="entry name" value="Ig-like_fold"/>
</dbReference>
<feature type="domain" description="Fibronectin type-III" evidence="15">
    <location>
        <begin position="1943"/>
        <end position="2036"/>
    </location>
</feature>
<evidence type="ECO:0000256" key="8">
    <source>
        <dbReference type="ARBA" id="ARBA00023180"/>
    </source>
</evidence>
<feature type="domain" description="Fibronectin type-III" evidence="15">
    <location>
        <begin position="1466"/>
        <end position="1561"/>
    </location>
</feature>
<accession>A0AAN8M4R7</accession>
<keyword evidence="6 10" id="KW-1133">Transmembrane helix</keyword>
<dbReference type="PANTHER" id="PTHR46957:SF1">
    <property type="entry name" value="PHOSPHATIDYLINOSITOL PHOSPHATASE PTPRQ"/>
    <property type="match status" value="1"/>
</dbReference>
<dbReference type="SMART" id="SM00404">
    <property type="entry name" value="PTPc_motif"/>
    <property type="match status" value="1"/>
</dbReference>
<feature type="compositionally biased region" description="Polar residues" evidence="9">
    <location>
        <begin position="1655"/>
        <end position="1672"/>
    </location>
</feature>
<feature type="domain" description="Fibronectin type-III" evidence="15">
    <location>
        <begin position="2465"/>
        <end position="2558"/>
    </location>
</feature>
<evidence type="ECO:0000313" key="17">
    <source>
        <dbReference type="Proteomes" id="UP001356427"/>
    </source>
</evidence>
<evidence type="ECO:0000256" key="7">
    <source>
        <dbReference type="ARBA" id="ARBA00023136"/>
    </source>
</evidence>
<feature type="domain" description="Fibronectin type-III" evidence="15">
    <location>
        <begin position="458"/>
        <end position="554"/>
    </location>
</feature>
<feature type="compositionally biased region" description="Polar residues" evidence="9">
    <location>
        <begin position="2305"/>
        <end position="2321"/>
    </location>
</feature>
<protein>
    <recommendedName>
        <fullName evidence="18">Protein-tyrosine-phosphatase</fullName>
    </recommendedName>
</protein>
<feature type="domain" description="C-type lectin" evidence="12">
    <location>
        <begin position="219"/>
        <end position="341"/>
    </location>
</feature>
<keyword evidence="5" id="KW-0904">Protein phosphatase</keyword>
<dbReference type="Gene3D" id="3.90.190.10">
    <property type="entry name" value="Protein tyrosine phosphatase superfamily"/>
    <property type="match status" value="1"/>
</dbReference>
<comment type="caution">
    <text evidence="16">The sequence shown here is derived from an EMBL/GenBank/DDBJ whole genome shotgun (WGS) entry which is preliminary data.</text>
</comment>
<dbReference type="Pfam" id="PF00059">
    <property type="entry name" value="Lectin_C"/>
    <property type="match status" value="1"/>
</dbReference>
<feature type="domain" description="Fibronectin type-III" evidence="15">
    <location>
        <begin position="1375"/>
        <end position="1463"/>
    </location>
</feature>
<evidence type="ECO:0000259" key="12">
    <source>
        <dbReference type="PROSITE" id="PS50041"/>
    </source>
</evidence>
<evidence type="ECO:0008006" key="18">
    <source>
        <dbReference type="Google" id="ProtNLM"/>
    </source>
</evidence>
<evidence type="ECO:0000256" key="11">
    <source>
        <dbReference type="SAM" id="SignalP"/>
    </source>
</evidence>
<dbReference type="SUPFAM" id="SSF52799">
    <property type="entry name" value="(Phosphotyrosine protein) phosphatases II"/>
    <property type="match status" value="1"/>
</dbReference>
<dbReference type="InterPro" id="IPR016130">
    <property type="entry name" value="Tyr_Pase_AS"/>
</dbReference>
<evidence type="ECO:0000259" key="14">
    <source>
        <dbReference type="PROSITE" id="PS50056"/>
    </source>
</evidence>
<dbReference type="Gene3D" id="2.60.40.10">
    <property type="entry name" value="Immunoglobulins"/>
    <property type="match status" value="24"/>
</dbReference>
<evidence type="ECO:0000256" key="2">
    <source>
        <dbReference type="ARBA" id="ARBA00022692"/>
    </source>
</evidence>
<dbReference type="PROSITE" id="PS51257">
    <property type="entry name" value="PROKAR_LIPOPROTEIN"/>
    <property type="match status" value="1"/>
</dbReference>
<feature type="domain" description="Fibronectin type-III" evidence="15">
    <location>
        <begin position="1753"/>
        <end position="1848"/>
    </location>
</feature>
<keyword evidence="3 11" id="KW-0732">Signal</keyword>
<dbReference type="PROSITE" id="PS50056">
    <property type="entry name" value="TYR_PHOSPHATASE_2"/>
    <property type="match status" value="1"/>
</dbReference>
<feature type="domain" description="Fibronectin type-III" evidence="15">
    <location>
        <begin position="2562"/>
        <end position="2652"/>
    </location>
</feature>
<dbReference type="PROSITE" id="PS50853">
    <property type="entry name" value="FN3"/>
    <property type="match status" value="19"/>
</dbReference>
<dbReference type="InterPro" id="IPR000387">
    <property type="entry name" value="Tyr_Pase_dom"/>
</dbReference>
<organism evidence="16 17">
    <name type="scientific">Coregonus suidteri</name>
    <dbReference type="NCBI Taxonomy" id="861788"/>
    <lineage>
        <taxon>Eukaryota</taxon>
        <taxon>Metazoa</taxon>
        <taxon>Chordata</taxon>
        <taxon>Craniata</taxon>
        <taxon>Vertebrata</taxon>
        <taxon>Euteleostomi</taxon>
        <taxon>Actinopterygii</taxon>
        <taxon>Neopterygii</taxon>
        <taxon>Teleostei</taxon>
        <taxon>Protacanthopterygii</taxon>
        <taxon>Salmoniformes</taxon>
        <taxon>Salmonidae</taxon>
        <taxon>Coregoninae</taxon>
        <taxon>Coregonus</taxon>
    </lineage>
</organism>
<feature type="transmembrane region" description="Helical" evidence="10">
    <location>
        <begin position="3175"/>
        <end position="3195"/>
    </location>
</feature>
<dbReference type="InterPro" id="IPR050713">
    <property type="entry name" value="RTP_Phos/Ushers"/>
</dbReference>
<dbReference type="InterPro" id="IPR001304">
    <property type="entry name" value="C-type_lectin-like"/>
</dbReference>
<dbReference type="SUPFAM" id="SSF49265">
    <property type="entry name" value="Fibronectin type III"/>
    <property type="match status" value="14"/>
</dbReference>
<evidence type="ECO:0000313" key="16">
    <source>
        <dbReference type="EMBL" id="KAK6318175.1"/>
    </source>
</evidence>
<evidence type="ECO:0000256" key="5">
    <source>
        <dbReference type="ARBA" id="ARBA00022912"/>
    </source>
</evidence>
<keyword evidence="7 10" id="KW-0472">Membrane</keyword>
<dbReference type="PROSITE" id="PS50041">
    <property type="entry name" value="C_TYPE_LECTIN_2"/>
    <property type="match status" value="1"/>
</dbReference>
<evidence type="ECO:0000259" key="13">
    <source>
        <dbReference type="PROSITE" id="PS50055"/>
    </source>
</evidence>
<feature type="domain" description="Fibronectin type-III" evidence="15">
    <location>
        <begin position="863"/>
        <end position="951"/>
    </location>
</feature>
<proteinExistence type="predicted"/>
<dbReference type="SUPFAM" id="SSF56436">
    <property type="entry name" value="C-type lectin-like"/>
    <property type="match status" value="1"/>
</dbReference>
<reference evidence="16 17" key="1">
    <citation type="submission" date="2021-04" db="EMBL/GenBank/DDBJ databases">
        <authorList>
            <person name="De Guttry C."/>
            <person name="Zahm M."/>
            <person name="Klopp C."/>
            <person name="Cabau C."/>
            <person name="Louis A."/>
            <person name="Berthelot C."/>
            <person name="Parey E."/>
            <person name="Roest Crollius H."/>
            <person name="Montfort J."/>
            <person name="Robinson-Rechavi M."/>
            <person name="Bucao C."/>
            <person name="Bouchez O."/>
            <person name="Gislard M."/>
            <person name="Lluch J."/>
            <person name="Milhes M."/>
            <person name="Lampietro C."/>
            <person name="Lopez Roques C."/>
            <person name="Donnadieu C."/>
            <person name="Braasch I."/>
            <person name="Desvignes T."/>
            <person name="Postlethwait J."/>
            <person name="Bobe J."/>
            <person name="Wedekind C."/>
            <person name="Guiguen Y."/>
        </authorList>
    </citation>
    <scope>NUCLEOTIDE SEQUENCE [LARGE SCALE GENOMIC DNA]</scope>
    <source>
        <strain evidence="16">Cs_M1</strain>
        <tissue evidence="16">Blood</tissue>
    </source>
</reference>
<feature type="domain" description="Fibronectin type-III" evidence="15">
    <location>
        <begin position="2784"/>
        <end position="2881"/>
    </location>
</feature>
<dbReference type="CDD" id="cd14616">
    <property type="entry name" value="R-PTPc-Q"/>
    <property type="match status" value="1"/>
</dbReference>
<feature type="domain" description="Fibronectin type-III" evidence="15">
    <location>
        <begin position="2256"/>
        <end position="2368"/>
    </location>
</feature>
<dbReference type="EMBL" id="JAGTTL010000009">
    <property type="protein sequence ID" value="KAK6318175.1"/>
    <property type="molecule type" value="Genomic_DNA"/>
</dbReference>
<dbReference type="Pfam" id="PF00102">
    <property type="entry name" value="Y_phosphatase"/>
    <property type="match status" value="1"/>
</dbReference>
<evidence type="ECO:0000256" key="4">
    <source>
        <dbReference type="ARBA" id="ARBA00022801"/>
    </source>
</evidence>
<feature type="domain" description="Tyrosine specific protein phosphatases" evidence="14">
    <location>
        <begin position="3460"/>
        <end position="3533"/>
    </location>
</feature>
<sequence length="3582" mass="393824">MRLPGFPMDGIVHMWLLAGFIQVVSLSCVRWSDPAVAVVELVFGHFPTSQDPDCYTVSYQIARNLTVWLDPIGHSECSPDCRLLLRLANEPGGSDITLKAIKNNTTLKTKTFHIAPVPLSCLRVEVTTTSTLLTCSLQNRQSLTALSLHNTHIKHTHTEYTHTEHTHTSSYVVRGLQPGAYYSITAELTTPLTHLNISLTQRLHTTMETAQCPIGWLASGRSCYSVSRRSLSWGDAQQTCMGMVSGGHLVDVKTERDLLLLSSHLTTHNNLLLLWTALNDRQDEGLPHWSDGSSYNLTSAMTSSSLPANQTDCFALQRNTTGPGYFLTSFFCHIPLPFICHWEIPLLPPLFTFDLVEVTEREAELHWSDLTFLNSSHPAPQLYVQYQEKEEEHGEEKKKVREERRHAGRVPVSLFSRGLKVPGLSPGKVYFLSLRASHLTGAAWSLGSMHIAHTRPLPPRNVSISNVMASQITVNWTAPDSQHAVRWSFLVRWEGVASGQEMRMGVASSSRSTMIAGLEGFRKYKVGVDSVTEHGVESCGGEELTLYTAVSPPGGVVVSSRGENLTVCWSAPSGERPDGYYVRLRPVSQARPRELWVNESRCVFLAMFSPGQNYELGVASVRGGNKSQEINTTYTTEPGPVQAAVPLSHTVTVGSLTPGEEYHLSVYSTSRHRTGPPYQTHTLRTRLASPSSVREGSVTESSVEMLWDPAPGRGHNYEVICLNCHHTLMVQKVCVPRAVFSGLLPGRLYHFSLRTEKEFFTDSPPVTLSITTAPSPVEVSVLSKTTSSVTVGWTQAREVVKSFILSIINQTSNQQLNLPAQEPWSYRFEDLSPGSYYTVDVISSNGERRSTPASVDINTIPGAPQEVLLVKEDVTSSVFVSWGAPAGGVEGYKLLLCPSGDKSSCREMVVHSNSLQVGGLTPGSDYDITILSLLVSDFSQPVTTQFSTRPAGVCSLSLLYVNSSCAVVRWDAAIGQFDFHRVTVRNGSQTHTLEVSREMQVATVTGLRDGCSYNMSVERIRRGEAGTAASLTVTTVLGHVRGVYVVSVSAQNFSLRWEQSEGCVDQYLVSLLPNQGTVSVYHTHDGRVQADVSSLSPRTVFTVMVTAASSSNLSPPVSRIINTNETAPTSPPTNLEGERVGSNGILLSWTMPSDSRIDGYVIRYKEVCPYPDTTFKEVTKHLDIPETLLNLFLPGSTYNIKVAAENSAGIGPYSKSLYIKTAEAPPGLVTNLTAFAENHTFVVVTWLLPLRINGLITKFAVKAKHARTGQTVRILELDAEDIMTGALPHCNDAADILSRGTPSPSEVTALTASSPPVTLSAVPPAATWAVPISVGVDQLRPYTAYVFEVSAFTSDGEGQVASTMVRMPESAPEDPPHNLLVWNMTSKSVSVSWDPPTVVTGRFSYVIYLYGPTGFIYENSTGDLRFVYSGLTPYTRYRVEVRAKSAGLLGPEAFTAVLTPAEAPSAVQALQAVAVDSVSVRVSWRSPAQPNGLITQYRLLVLSDNTLLQDITLTGTQDLNDTDLLGDGTFAPVIPDDSLRRKRSADSLTNSPPAFTVTLPDHTLNTGMTRTATSRTHSTPTSPNTNLDHNSNTDPTVTEGSSLTSMAPGTGTGTDQTSDLPDSTRLIFGPVTSGTSALSLTSSPPATPLPWLTAHSQPSQLTSGQPHLSTRSAPAATGHLQTLQTYLFTRAAASSTPGNVYLREKVIDMQAEELFYLVSGLSPFTEYTFTVTAATAIGDGPATHVTEKTREQVPSSVVGVSYQNVSSTSILVSWTPPLNPNGRITHYTLYGLNLHSNQALQRITHNTSILLTGLEKYTGYKLRVAASTAVGEGSLSDLDDIFTVTPEDEPDSPPVGLTVVDTSPSTTTLSWSPPERANGVIQQYEVVYKNQSYVAVLNSSVPRVTLTGLRPFSYYNISVRAYTRIGHGNHTSDTLTMLSGEDVPGSPSYGLSYVSVSSNEVNVTWEHPLVPNGVITHFSLELRNSSHFLNLTTPNNHAQITHLRKFAQYTLVVKAHTRIGSGNHSSDPLNITTLEDGSPDTLTSQVRGQSKFVSEPDTPPQFLLARKLSDYEVELSWEPPKEANSEILYYIVRVWNESFEVWQNVTDTAVVISVDSENRYNASISSWTRLGDGGVLIYINFSIIDAVPFDPPQNVSLVNLTSSSVTMLWQPPTQPNGILLHYTLYYSDNTTVTDKHIPVSELDPVSPGEDLSYRLSGLRGGQNYSLWLTSSTLQGDGGVHTDPLNLLTPEDVPSDPVHNLSAQIFSSTAIIVSWDPPMEPNGRPFYLLTLQEAGHPLTTEPLNPPNHNSNPRGPPAVNNTITKTTNDNVFLFTKLRKYYPYIFTVTPATSAGPAHNHTSLLHVRTDDDIPSSAPMLVSSRNLSSSSVSVVWQRPLETNGELTEYSLTLFGPGGSNTTHTPNTTLTLTQLLPYTAYNLSITAATRKGSGPPLLLMLHTDEAGPMSPPRNLSLYNHTAFSVWLTWEASLEPNGVVTHYGFRIIENNTNTLTYQNSTGPWTEGQLSGFRPHRSYEISVFSYTRVGHGDQYSTPVSFTTNESVSEAVGNLSCSGLSWDSVFLHWEPPANPNGLILYYQVQVDTHSDSQAYIHQADTNQYTVSGLAPDAEFTLTVTAVNSAGPGDQINCTAYTHPESVPGVPRFLSVSEATPTSVTLQWAPPLSAPGMLTEYRITVQLLSPDCQSDTPLAEATHLPEPTPALAPGCVDQDVLVSVNGSDGGEGNRSITLQSLVKYRLYRFRITALTNAGPGEHTPWRYTHTLAGNPDAPPSDLSVTMSSNSLRIQWQVPDVITGPTSYLIDVISLDSKGLNQSVVRGPEELRTVVVTNLTAFSRYSVTVTAFTGPLENARRDGQATEPTVIRTMEEEPRDPPKNVTLHVIPEEVTRVFMTFAPPEEPNGNISSYTVLVYRQGQLEMTINHLAVVKNKNRTLTAVIEGLKGGYNYSIRIAAVNGAGLSPPSSEVRITTGIIAPAKPTQRPQAVLDRGGVAMVTSKSIIVRMPACFYSDDNGPISSIQIIVSESGVMDSRNLTNWKTAFFSRPAPYLTDNGFPNPLCVRDHESRDTHTQTSRRTNSHIRHRIVRDRVLDRRDHQEDHYVIGEEGNCLTEEYSNTLCNGPLKPNTVYVFKFRATNIRGQYTDSDYSEHIRTAVDGLLTRDEQIILGVVLSFFLAVLLIIIIYASVRIRQRQKEGGTYSPREAEIIETKFKLDQLIAVADLELKEEKLHRYSSFFFRRKEIFVIQLLSYRKSLKPVNKRSFLQHVEDLCANENVKFQEEFTELPKLLHDLATSDADLPWNRSKNRFTNIKPYNNNRVKLLSEPGMPGSDYINASFISGYLCPSEFIATQGPLPGTVADFWRMIWETRTQTIAMLTQCYEKGRIRCHQYWPEDNKPVTVFGDIIITKLTEDVYPDWTVRALKVERHGDYMVVHHFNYTSWPEHGVPESSSTLIQFVRAIRANRHENTTIVVHCSAGVGRTGVFIALDHLIQHVSDHDFVDIYGLVAELRSERMCMVQNLAQYMFLHQSTLDLLNSKGNSQSIWFVNYSALEKMDSLDAMEGDVELEWEETTM</sequence>
<evidence type="ECO:0000256" key="10">
    <source>
        <dbReference type="SAM" id="Phobius"/>
    </source>
</evidence>
<dbReference type="GO" id="GO:0016020">
    <property type="term" value="C:membrane"/>
    <property type="evidence" value="ECO:0007669"/>
    <property type="project" value="UniProtKB-SubCell"/>
</dbReference>
<evidence type="ECO:0000259" key="15">
    <source>
        <dbReference type="PROSITE" id="PS50853"/>
    </source>
</evidence>
<keyword evidence="4" id="KW-0378">Hydrolase</keyword>
<dbReference type="PANTHER" id="PTHR46957">
    <property type="entry name" value="CYTOKINE RECEPTOR"/>
    <property type="match status" value="1"/>
</dbReference>
<dbReference type="PROSITE" id="PS50055">
    <property type="entry name" value="TYR_PHOSPHATASE_PTP"/>
    <property type="match status" value="1"/>
</dbReference>
<dbReference type="GO" id="GO:0043235">
    <property type="term" value="C:receptor complex"/>
    <property type="evidence" value="ECO:0007669"/>
    <property type="project" value="TreeGrafter"/>
</dbReference>
<feature type="region of interest" description="Disordered" evidence="9">
    <location>
        <begin position="1648"/>
        <end position="1672"/>
    </location>
</feature>
<dbReference type="Gene3D" id="3.10.100.10">
    <property type="entry name" value="Mannose-Binding Protein A, subunit A"/>
    <property type="match status" value="1"/>
</dbReference>
<feature type="domain" description="Fibronectin type-III" evidence="15">
    <location>
        <begin position="1131"/>
        <end position="1224"/>
    </location>
</feature>
<dbReference type="InterPro" id="IPR016187">
    <property type="entry name" value="CTDL_fold"/>
</dbReference>
<feature type="domain" description="Fibronectin type-III" evidence="15">
    <location>
        <begin position="2373"/>
        <end position="2461"/>
    </location>
</feature>
<feature type="signal peptide" evidence="11">
    <location>
        <begin position="1"/>
        <end position="26"/>
    </location>
</feature>
<feature type="region of interest" description="Disordered" evidence="9">
    <location>
        <begin position="1530"/>
        <end position="1627"/>
    </location>
</feature>
<evidence type="ECO:0000256" key="3">
    <source>
        <dbReference type="ARBA" id="ARBA00022729"/>
    </source>
</evidence>
<name>A0AAN8M4R7_9TELE</name>
<dbReference type="SMART" id="SM00034">
    <property type="entry name" value="CLECT"/>
    <property type="match status" value="1"/>
</dbReference>
<evidence type="ECO:0000256" key="1">
    <source>
        <dbReference type="ARBA" id="ARBA00004167"/>
    </source>
</evidence>
<dbReference type="InterPro" id="IPR016186">
    <property type="entry name" value="C-type_lectin-like/link_sf"/>
</dbReference>
<dbReference type="SMART" id="SM00194">
    <property type="entry name" value="PTPc"/>
    <property type="match status" value="1"/>
</dbReference>
<dbReference type="Pfam" id="PF00041">
    <property type="entry name" value="fn3"/>
    <property type="match status" value="16"/>
</dbReference>
<evidence type="ECO:0000256" key="6">
    <source>
        <dbReference type="ARBA" id="ARBA00022989"/>
    </source>
</evidence>
<feature type="domain" description="Fibronectin type-III" evidence="15">
    <location>
        <begin position="1039"/>
        <end position="1129"/>
    </location>
</feature>
<feature type="chain" id="PRO_5042884208" description="Protein-tyrosine-phosphatase" evidence="11">
    <location>
        <begin position="27"/>
        <end position="3582"/>
    </location>
</feature>
<evidence type="ECO:0000256" key="9">
    <source>
        <dbReference type="SAM" id="MobiDB-lite"/>
    </source>
</evidence>
<dbReference type="CDD" id="cd00037">
    <property type="entry name" value="CLECT"/>
    <property type="match status" value="1"/>
</dbReference>
<feature type="domain" description="Fibronectin type-III" evidence="15">
    <location>
        <begin position="2886"/>
        <end position="2985"/>
    </location>
</feature>
<keyword evidence="8" id="KW-0325">Glycoprotein</keyword>
<feature type="domain" description="Fibronectin type-III" evidence="15">
    <location>
        <begin position="1853"/>
        <end position="1942"/>
    </location>
</feature>
<dbReference type="InterPro" id="IPR003961">
    <property type="entry name" value="FN3_dom"/>
</dbReference>
<dbReference type="GO" id="GO:0004725">
    <property type="term" value="F:protein tyrosine phosphatase activity"/>
    <property type="evidence" value="ECO:0007669"/>
    <property type="project" value="InterPro"/>
</dbReference>
<dbReference type="InterPro" id="IPR000242">
    <property type="entry name" value="PTP_cat"/>
</dbReference>